<keyword evidence="2" id="KW-0732">Signal</keyword>
<evidence type="ECO:0000313" key="4">
    <source>
        <dbReference type="Proteomes" id="UP001374579"/>
    </source>
</evidence>
<evidence type="ECO:0000256" key="1">
    <source>
        <dbReference type="SAM" id="MobiDB-lite"/>
    </source>
</evidence>
<protein>
    <submittedName>
        <fullName evidence="3">Uncharacterized protein</fullName>
    </submittedName>
</protein>
<feature type="region of interest" description="Disordered" evidence="1">
    <location>
        <begin position="38"/>
        <end position="62"/>
    </location>
</feature>
<dbReference type="EMBL" id="JBAMIC010000013">
    <property type="protein sequence ID" value="KAK7097741.1"/>
    <property type="molecule type" value="Genomic_DNA"/>
</dbReference>
<keyword evidence="4" id="KW-1185">Reference proteome</keyword>
<feature type="compositionally biased region" description="Polar residues" evidence="1">
    <location>
        <begin position="38"/>
        <end position="49"/>
    </location>
</feature>
<dbReference type="Proteomes" id="UP001374579">
    <property type="component" value="Unassembled WGS sequence"/>
</dbReference>
<feature type="signal peptide" evidence="2">
    <location>
        <begin position="1"/>
        <end position="26"/>
    </location>
</feature>
<name>A0AAN9G745_9CAEN</name>
<organism evidence="3 4">
    <name type="scientific">Littorina saxatilis</name>
    <dbReference type="NCBI Taxonomy" id="31220"/>
    <lineage>
        <taxon>Eukaryota</taxon>
        <taxon>Metazoa</taxon>
        <taxon>Spiralia</taxon>
        <taxon>Lophotrochozoa</taxon>
        <taxon>Mollusca</taxon>
        <taxon>Gastropoda</taxon>
        <taxon>Caenogastropoda</taxon>
        <taxon>Littorinimorpha</taxon>
        <taxon>Littorinoidea</taxon>
        <taxon>Littorinidae</taxon>
        <taxon>Littorina</taxon>
    </lineage>
</organism>
<gene>
    <name evidence="3" type="ORF">V1264_004675</name>
</gene>
<proteinExistence type="predicted"/>
<sequence>MAMVRAVTVVTLLLVMSLSTQNYAMGAVILTFAGTGSETTSGQTAQAQPSGTGSGGNSSVNGNVEVIFASPETQEDGGSDGGTGGVELDLAHMTVMVDEMTRDDWMAFICDRIPSTVADCRGVQDLKTYLEVHSDRLLRILTSAKKRKRQAGTDPFWTNPWQNFGSSSLGFPPLGFDPWQPFQNPAVPSATPQPGASPGGFQSNPFGQFPTGGNDFRQAVICPTPLDQTSIYQPVSDGTGYPAGAVGQEIASPLNLQLRACLAREVVTAVTGPIPVSEPFRNTVSPTCPYTQLRLWRYQSLSQRAECWVLQNFGDFVLYRTCTNKFCSNARNSFHGLSGFNSPAGAGTNVQKLCIPDYRAVSFWAYCPLNRPGLRLVRDRIILPITCNCQGVRCEPLPNPGFQG</sequence>
<feature type="region of interest" description="Disordered" evidence="1">
    <location>
        <begin position="183"/>
        <end position="202"/>
    </location>
</feature>
<feature type="compositionally biased region" description="Polar residues" evidence="1">
    <location>
        <begin position="190"/>
        <end position="202"/>
    </location>
</feature>
<reference evidence="3 4" key="1">
    <citation type="submission" date="2024-02" db="EMBL/GenBank/DDBJ databases">
        <title>Chromosome-scale genome assembly of the rough periwinkle Littorina saxatilis.</title>
        <authorList>
            <person name="De Jode A."/>
            <person name="Faria R."/>
            <person name="Formenti G."/>
            <person name="Sims Y."/>
            <person name="Smith T.P."/>
            <person name="Tracey A."/>
            <person name="Wood J.M.D."/>
            <person name="Zagrodzka Z.B."/>
            <person name="Johannesson K."/>
            <person name="Butlin R.K."/>
            <person name="Leder E.H."/>
        </authorList>
    </citation>
    <scope>NUCLEOTIDE SEQUENCE [LARGE SCALE GENOMIC DNA]</scope>
    <source>
        <strain evidence="3">Snail1</strain>
        <tissue evidence="3">Muscle</tissue>
    </source>
</reference>
<dbReference type="AlphaFoldDB" id="A0AAN9G745"/>
<feature type="chain" id="PRO_5042973444" evidence="2">
    <location>
        <begin position="27"/>
        <end position="404"/>
    </location>
</feature>
<evidence type="ECO:0000313" key="3">
    <source>
        <dbReference type="EMBL" id="KAK7097741.1"/>
    </source>
</evidence>
<evidence type="ECO:0000256" key="2">
    <source>
        <dbReference type="SAM" id="SignalP"/>
    </source>
</evidence>
<accession>A0AAN9G745</accession>
<comment type="caution">
    <text evidence="3">The sequence shown here is derived from an EMBL/GenBank/DDBJ whole genome shotgun (WGS) entry which is preliminary data.</text>
</comment>